<proteinExistence type="predicted"/>
<evidence type="ECO:0000313" key="3">
    <source>
        <dbReference type="EMBL" id="GES34190.1"/>
    </source>
</evidence>
<evidence type="ECO:0000256" key="1">
    <source>
        <dbReference type="SAM" id="MobiDB-lite"/>
    </source>
</evidence>
<keyword evidence="5" id="KW-1185">Reference proteome</keyword>
<dbReference type="RefSeq" id="WP_152105208.1">
    <property type="nucleotide sequence ID" value="NZ_BLAG01000026.1"/>
</dbReference>
<reference evidence="4 5" key="1">
    <citation type="submission" date="2019-10" db="EMBL/GenBank/DDBJ databases">
        <title>Whole genome shotgun sequence of Streptomyces angustmyceticus NBRC 3934.</title>
        <authorList>
            <person name="Hosoyama A."/>
            <person name="Ichikawa N."/>
            <person name="Kimura A."/>
            <person name="Kitahashi Y."/>
            <person name="Komaki H."/>
            <person name="Uohara A."/>
        </authorList>
    </citation>
    <scope>NUCLEOTIDE SEQUENCE [LARGE SCALE GENOMIC DNA]</scope>
    <source>
        <strain evidence="4 5">NBRC 3934</strain>
    </source>
</reference>
<protein>
    <submittedName>
        <fullName evidence="4">Uncharacterized protein</fullName>
    </submittedName>
</protein>
<accession>A0A5J4LKP3</accession>
<sequence length="112" mass="11748">MAVERVLNLLLIRFGLIVGGLVVLALLVFAVALALKRRGKLGAARRYAAPAAHAVGRYLDDRGAARGRGGMSRGGGSVAGAVVRAAARRLDDGGYGQRRREGEREPGRGEGR</sequence>
<dbReference type="EMBL" id="BLAG01000034">
    <property type="protein sequence ID" value="GES34683.1"/>
    <property type="molecule type" value="Genomic_DNA"/>
</dbReference>
<keyword evidence="2" id="KW-1133">Transmembrane helix</keyword>
<organism evidence="4 5">
    <name type="scientific">Streptomyces angustmyceticus</name>
    <dbReference type="NCBI Taxonomy" id="285578"/>
    <lineage>
        <taxon>Bacteria</taxon>
        <taxon>Bacillati</taxon>
        <taxon>Actinomycetota</taxon>
        <taxon>Actinomycetes</taxon>
        <taxon>Kitasatosporales</taxon>
        <taxon>Streptomycetaceae</taxon>
        <taxon>Streptomyces</taxon>
    </lineage>
</organism>
<feature type="region of interest" description="Disordered" evidence="1">
    <location>
        <begin position="90"/>
        <end position="112"/>
    </location>
</feature>
<dbReference type="AlphaFoldDB" id="A0A5J4LKP3"/>
<evidence type="ECO:0000256" key="2">
    <source>
        <dbReference type="SAM" id="Phobius"/>
    </source>
</evidence>
<evidence type="ECO:0000313" key="5">
    <source>
        <dbReference type="Proteomes" id="UP000325598"/>
    </source>
</evidence>
<keyword evidence="2" id="KW-0472">Membrane</keyword>
<dbReference type="Proteomes" id="UP000325598">
    <property type="component" value="Unassembled WGS sequence"/>
</dbReference>
<evidence type="ECO:0000313" key="4">
    <source>
        <dbReference type="EMBL" id="GES34683.1"/>
    </source>
</evidence>
<feature type="transmembrane region" description="Helical" evidence="2">
    <location>
        <begin position="12"/>
        <end position="35"/>
    </location>
</feature>
<dbReference type="GeneID" id="96755152"/>
<comment type="caution">
    <text evidence="4">The sequence shown here is derived from an EMBL/GenBank/DDBJ whole genome shotgun (WGS) entry which is preliminary data.</text>
</comment>
<dbReference type="EMBL" id="BLAG01000026">
    <property type="protein sequence ID" value="GES34190.1"/>
    <property type="molecule type" value="Genomic_DNA"/>
</dbReference>
<keyword evidence="2" id="KW-0812">Transmembrane</keyword>
<name>A0A5J4LKP3_9ACTN</name>
<gene>
    <name evidence="3" type="ORF">San01_66780</name>
    <name evidence="4" type="ORF">San01_71710</name>
</gene>